<dbReference type="InterPro" id="IPR012340">
    <property type="entry name" value="NA-bd_OB-fold"/>
</dbReference>
<dbReference type="AlphaFoldDB" id="A0A1J4RRZ4"/>
<keyword evidence="5 8" id="KW-0479">Metal-binding</keyword>
<dbReference type="InterPro" id="IPR036612">
    <property type="entry name" value="KH_dom_type_1_sf"/>
</dbReference>
<keyword evidence="4 8" id="KW-0548">Nucleotidyltransferase</keyword>
<evidence type="ECO:0000256" key="8">
    <source>
        <dbReference type="HAMAP-Rule" id="MF_01595"/>
    </source>
</evidence>
<dbReference type="InterPro" id="IPR015847">
    <property type="entry name" value="ExoRNase_PH_dom2"/>
</dbReference>
<comment type="catalytic activity">
    <reaction evidence="8">
        <text>RNA(n+1) + phosphate = RNA(n) + a ribonucleoside 5'-diphosphate</text>
        <dbReference type="Rhea" id="RHEA:22096"/>
        <dbReference type="Rhea" id="RHEA-COMP:14527"/>
        <dbReference type="Rhea" id="RHEA-COMP:17342"/>
        <dbReference type="ChEBI" id="CHEBI:43474"/>
        <dbReference type="ChEBI" id="CHEBI:57930"/>
        <dbReference type="ChEBI" id="CHEBI:140395"/>
        <dbReference type="EC" id="2.7.7.8"/>
    </reaction>
</comment>
<reference evidence="11 12" key="1">
    <citation type="journal article" date="2016" name="Environ. Microbiol.">
        <title>Genomic resolution of a cold subsurface aquifer community provides metabolic insights for novel microbes adapted to high CO concentrations.</title>
        <authorList>
            <person name="Probst A.J."/>
            <person name="Castelle C.J."/>
            <person name="Singh A."/>
            <person name="Brown C.T."/>
            <person name="Anantharaman K."/>
            <person name="Sharon I."/>
            <person name="Hug L.A."/>
            <person name="Burstein D."/>
            <person name="Emerson J.B."/>
            <person name="Thomas B.C."/>
            <person name="Banfield J.F."/>
        </authorList>
    </citation>
    <scope>NUCLEOTIDE SEQUENCE [LARGE SCALE GENOMIC DNA]</scope>
    <source>
        <strain evidence="11">CG1_02_47_37</strain>
    </source>
</reference>
<dbReference type="GO" id="GO:0006402">
    <property type="term" value="P:mRNA catabolic process"/>
    <property type="evidence" value="ECO:0007669"/>
    <property type="project" value="UniProtKB-UniRule"/>
</dbReference>
<feature type="domain" description="S1 motif" evidence="10">
    <location>
        <begin position="621"/>
        <end position="689"/>
    </location>
</feature>
<keyword evidence="7 8" id="KW-0694">RNA-binding</keyword>
<evidence type="ECO:0000256" key="3">
    <source>
        <dbReference type="ARBA" id="ARBA00022679"/>
    </source>
</evidence>
<dbReference type="EC" id="2.7.7.8" evidence="8"/>
<dbReference type="SUPFAM" id="SSF54211">
    <property type="entry name" value="Ribosomal protein S5 domain 2-like"/>
    <property type="match status" value="2"/>
</dbReference>
<dbReference type="SMART" id="SM00316">
    <property type="entry name" value="S1"/>
    <property type="match status" value="1"/>
</dbReference>
<evidence type="ECO:0000256" key="6">
    <source>
        <dbReference type="ARBA" id="ARBA00022842"/>
    </source>
</evidence>
<dbReference type="InterPro" id="IPR027408">
    <property type="entry name" value="PNPase/RNase_PH_dom_sf"/>
</dbReference>
<dbReference type="InterPro" id="IPR036345">
    <property type="entry name" value="ExoRNase_PH_dom2_sf"/>
</dbReference>
<dbReference type="Pfam" id="PF01138">
    <property type="entry name" value="RNase_PH"/>
    <property type="match status" value="2"/>
</dbReference>
<dbReference type="InterPro" id="IPR004087">
    <property type="entry name" value="KH_dom"/>
</dbReference>
<evidence type="ECO:0000256" key="7">
    <source>
        <dbReference type="ARBA" id="ARBA00022884"/>
    </source>
</evidence>
<comment type="cofactor">
    <cofactor evidence="8">
        <name>Mg(2+)</name>
        <dbReference type="ChEBI" id="CHEBI:18420"/>
    </cofactor>
</comment>
<comment type="function">
    <text evidence="8">Involved in mRNA degradation. Catalyzes the phosphorolysis of single-stranded polyribonucleotides processively in the 3'- to 5'-direction.</text>
</comment>
<evidence type="ECO:0000259" key="10">
    <source>
        <dbReference type="PROSITE" id="PS50126"/>
    </source>
</evidence>
<dbReference type="FunFam" id="3.30.230.70:FF:000001">
    <property type="entry name" value="Polyribonucleotide nucleotidyltransferase"/>
    <property type="match status" value="1"/>
</dbReference>
<dbReference type="Gene3D" id="3.30.230.70">
    <property type="entry name" value="GHMP Kinase, N-terminal domain"/>
    <property type="match status" value="2"/>
</dbReference>
<accession>A0A1J4RRZ4</accession>
<keyword evidence="6 8" id="KW-0460">Magnesium</keyword>
<evidence type="ECO:0000256" key="4">
    <source>
        <dbReference type="ARBA" id="ARBA00022695"/>
    </source>
</evidence>
<organism evidence="11 12">
    <name type="scientific">Candidatus Beckwithbacteria bacterium CG1_02_47_37</name>
    <dbReference type="NCBI Taxonomy" id="1805034"/>
    <lineage>
        <taxon>Bacteria</taxon>
        <taxon>Candidatus Beckwithiibacteriota</taxon>
    </lineage>
</organism>
<dbReference type="InterPro" id="IPR012162">
    <property type="entry name" value="PNPase"/>
</dbReference>
<dbReference type="SUPFAM" id="SSF50249">
    <property type="entry name" value="Nucleic acid-binding proteins"/>
    <property type="match status" value="1"/>
</dbReference>
<dbReference type="PANTHER" id="PTHR11252:SF0">
    <property type="entry name" value="POLYRIBONUCLEOTIDE NUCLEOTIDYLTRANSFERASE 1, MITOCHONDRIAL"/>
    <property type="match status" value="1"/>
</dbReference>
<comment type="similarity">
    <text evidence="1 8">Belongs to the polyribonucleotide nucleotidyltransferase family.</text>
</comment>
<evidence type="ECO:0000256" key="1">
    <source>
        <dbReference type="ARBA" id="ARBA00007404"/>
    </source>
</evidence>
<evidence type="ECO:0000313" key="11">
    <source>
        <dbReference type="EMBL" id="OIN89687.1"/>
    </source>
</evidence>
<dbReference type="GO" id="GO:0003723">
    <property type="term" value="F:RNA binding"/>
    <property type="evidence" value="ECO:0007669"/>
    <property type="project" value="UniProtKB-UniRule"/>
</dbReference>
<feature type="compositionally biased region" description="Low complexity" evidence="9">
    <location>
        <begin position="708"/>
        <end position="730"/>
    </location>
</feature>
<protein>
    <recommendedName>
        <fullName evidence="8">Polyribonucleotide nucleotidyltransferase</fullName>
        <ecNumber evidence="8">2.7.7.8</ecNumber>
    </recommendedName>
    <alternativeName>
        <fullName evidence="8">Polynucleotide phosphorylase</fullName>
        <shortName evidence="8">PNPase</shortName>
    </alternativeName>
</protein>
<feature type="compositionally biased region" description="Gly residues" evidence="9">
    <location>
        <begin position="731"/>
        <end position="740"/>
    </location>
</feature>
<dbReference type="CDD" id="cd11363">
    <property type="entry name" value="RNase_PH_PNPase_1"/>
    <property type="match status" value="1"/>
</dbReference>
<feature type="region of interest" description="Disordered" evidence="9">
    <location>
        <begin position="690"/>
        <end position="746"/>
    </location>
</feature>
<dbReference type="NCBIfam" id="NF008805">
    <property type="entry name" value="PRK11824.1"/>
    <property type="match status" value="1"/>
</dbReference>
<dbReference type="SUPFAM" id="SSF55666">
    <property type="entry name" value="Ribonuclease PH domain 2-like"/>
    <property type="match status" value="2"/>
</dbReference>
<feature type="binding site" evidence="8">
    <location>
        <position position="491"/>
    </location>
    <ligand>
        <name>Mg(2+)</name>
        <dbReference type="ChEBI" id="CHEBI:18420"/>
    </ligand>
</feature>
<dbReference type="InterPro" id="IPR001247">
    <property type="entry name" value="ExoRNase_PH_dom1"/>
</dbReference>
<evidence type="ECO:0000256" key="5">
    <source>
        <dbReference type="ARBA" id="ARBA00022723"/>
    </source>
</evidence>
<dbReference type="Proteomes" id="UP000183144">
    <property type="component" value="Unassembled WGS sequence"/>
</dbReference>
<dbReference type="InterPro" id="IPR020568">
    <property type="entry name" value="Ribosomal_Su5_D2-typ_SF"/>
</dbReference>
<dbReference type="NCBIfam" id="TIGR03591">
    <property type="entry name" value="polynuc_phos"/>
    <property type="match status" value="1"/>
</dbReference>
<dbReference type="EMBL" id="MNUI01000019">
    <property type="protein sequence ID" value="OIN89687.1"/>
    <property type="molecule type" value="Genomic_DNA"/>
</dbReference>
<dbReference type="Pfam" id="PF00575">
    <property type="entry name" value="S1"/>
    <property type="match status" value="1"/>
</dbReference>
<dbReference type="InterPro" id="IPR004088">
    <property type="entry name" value="KH_dom_type_1"/>
</dbReference>
<dbReference type="CDD" id="cd11364">
    <property type="entry name" value="RNase_PH_PNPase_2"/>
    <property type="match status" value="1"/>
</dbReference>
<dbReference type="GO" id="GO:0000175">
    <property type="term" value="F:3'-5'-RNA exonuclease activity"/>
    <property type="evidence" value="ECO:0007669"/>
    <property type="project" value="TreeGrafter"/>
</dbReference>
<dbReference type="GO" id="GO:0005829">
    <property type="term" value="C:cytosol"/>
    <property type="evidence" value="ECO:0007669"/>
    <property type="project" value="TreeGrafter"/>
</dbReference>
<dbReference type="SUPFAM" id="SSF54791">
    <property type="entry name" value="Eukaryotic type KH-domain (KH-domain type I)"/>
    <property type="match status" value="1"/>
</dbReference>
<dbReference type="InterPro" id="IPR003029">
    <property type="entry name" value="S1_domain"/>
</dbReference>
<dbReference type="PROSITE" id="PS50126">
    <property type="entry name" value="S1"/>
    <property type="match status" value="1"/>
</dbReference>
<dbReference type="PANTHER" id="PTHR11252">
    <property type="entry name" value="POLYRIBONUCLEOTIDE NUCLEOTIDYLTRANSFERASE"/>
    <property type="match status" value="1"/>
</dbReference>
<feature type="compositionally biased region" description="Polar residues" evidence="9">
    <location>
        <begin position="690"/>
        <end position="700"/>
    </location>
</feature>
<dbReference type="Pfam" id="PF03725">
    <property type="entry name" value="RNase_PH_C"/>
    <property type="match status" value="1"/>
</dbReference>
<dbReference type="SMART" id="SM00322">
    <property type="entry name" value="KH"/>
    <property type="match status" value="1"/>
</dbReference>
<evidence type="ECO:0000313" key="12">
    <source>
        <dbReference type="Proteomes" id="UP000183144"/>
    </source>
</evidence>
<dbReference type="CDD" id="cd02393">
    <property type="entry name" value="KH-I_PNPase"/>
    <property type="match status" value="1"/>
</dbReference>
<dbReference type="Pfam" id="PF00013">
    <property type="entry name" value="KH_1"/>
    <property type="match status" value="1"/>
</dbReference>
<keyword evidence="2 8" id="KW-0963">Cytoplasm</keyword>
<dbReference type="HAMAP" id="MF_01595">
    <property type="entry name" value="PNPase"/>
    <property type="match status" value="1"/>
</dbReference>
<dbReference type="Gene3D" id="3.30.1370.10">
    <property type="entry name" value="K Homology domain, type 1"/>
    <property type="match status" value="1"/>
</dbReference>
<dbReference type="FunFam" id="3.30.230.70:FF:000002">
    <property type="entry name" value="Polyribonucleotide nucleotidyltransferase"/>
    <property type="match status" value="1"/>
</dbReference>
<dbReference type="STRING" id="1805034.AUJ59_00885"/>
<evidence type="ECO:0000256" key="9">
    <source>
        <dbReference type="SAM" id="MobiDB-lite"/>
    </source>
</evidence>
<keyword evidence="3 8" id="KW-0808">Transferase</keyword>
<dbReference type="Gene3D" id="2.40.50.140">
    <property type="entry name" value="Nucleic acid-binding proteins"/>
    <property type="match status" value="1"/>
</dbReference>
<proteinExistence type="inferred from homology"/>
<sequence>MISQTIEFKGQKITLEVGEWAEQASGAVVVKSGETVVLVTVVNGRENPALGYFPLTVEYQEKLFASGIIKGSRWVKREGRPTDEAILRARLIDRSIRPLFPANYINEVQVVATVLSYDLQTDPDIMGLIGASAALSISPTPWAGPIAAVRIGLDEKDELIVNPTRTQQLTSKLDLTVSGSSEAIVMVEAGAKEVSEKKMVEALKLAQEQIKLIVDSINELTKKVGQPKIAVVASKTDPEIKKQALAKAKTAMADLLANLADKAATESGPLKALDEIVKAVQSELPEMDPKAVTEVLHEEFKDKVREKVLTKKIRADGRKPEEIRQLTSSVGVLPRTHGSAVFKRGATQALTVATLGSPSLSQLIEDLEGETTKRYIHHYEFPPFSVGETGRIGFPSRREIGHGALAERALAPMIPDQDKFPYTIRVVSNILSSNGSTSMASVCGSTLSLMDAGVPLIKPVAGIAMGLIIKDKNYVVLTDIAGLEDHLGDMDFKVAGTRDGITALQMDIKVAGISFAILEQALDQAKTARLEILAHMLKTLAGPREKVSEYAPKIITIQIPVAKIGELIGPGGKMIKKIIAETGCEVDVDDDGKVVVTGVDAIKLKEAADWITGLTREFQVGEEFDGKVVRVEAYGAFVELLPGRDGLCHVSRLATSFVADPNTLVKIGDTLHVRVREIDDQNRVSLTALTPEQEQQAAQNRPQGGGFSPRPGGFSPRPGGFRPGGSRPPFRGGGQRGGFNRGDRGR</sequence>
<evidence type="ECO:0000256" key="2">
    <source>
        <dbReference type="ARBA" id="ARBA00022490"/>
    </source>
</evidence>
<dbReference type="PROSITE" id="PS50084">
    <property type="entry name" value="KH_TYPE_1"/>
    <property type="match status" value="1"/>
</dbReference>
<comment type="caution">
    <text evidence="11">The sequence shown here is derived from an EMBL/GenBank/DDBJ whole genome shotgun (WGS) entry which is preliminary data.</text>
</comment>
<dbReference type="GO" id="GO:0004654">
    <property type="term" value="F:polyribonucleotide nucleotidyltransferase activity"/>
    <property type="evidence" value="ECO:0007669"/>
    <property type="project" value="UniProtKB-UniRule"/>
</dbReference>
<dbReference type="GO" id="GO:0000287">
    <property type="term" value="F:magnesium ion binding"/>
    <property type="evidence" value="ECO:0007669"/>
    <property type="project" value="UniProtKB-UniRule"/>
</dbReference>
<dbReference type="PIRSF" id="PIRSF005499">
    <property type="entry name" value="PNPase"/>
    <property type="match status" value="1"/>
</dbReference>
<dbReference type="FunFam" id="3.30.1370.10:FF:000001">
    <property type="entry name" value="Polyribonucleotide nucleotidyltransferase"/>
    <property type="match status" value="1"/>
</dbReference>
<name>A0A1J4RRZ4_9BACT</name>
<comment type="subcellular location">
    <subcellularLocation>
        <location evidence="8">Cytoplasm</location>
    </subcellularLocation>
</comment>
<feature type="binding site" evidence="8">
    <location>
        <position position="485"/>
    </location>
    <ligand>
        <name>Mg(2+)</name>
        <dbReference type="ChEBI" id="CHEBI:18420"/>
    </ligand>
</feature>
<gene>
    <name evidence="8" type="primary">pnp</name>
    <name evidence="11" type="ORF">AUJ59_00885</name>
</gene>